<dbReference type="InterPro" id="IPR003672">
    <property type="entry name" value="CobN/Mg_chltase"/>
</dbReference>
<gene>
    <name evidence="2" type="ORF">FRACYDRAFT_228557</name>
</gene>
<sequence length="1299" mass="144971">MVEEEPQRMKDQFKFLLLTNKDTDILTLSSAREMLPLDFPPIESANLCDFKTETDMIDMLNEKAHTAVQVVVICRLLGRGVPGFHHLLNYASQNEQDLIVVSGIPGSFEPDLTAMCTVSAGTINEVMRYFNADGCAQNFANMLRFLADHLLKYGFGYDVPMAQPNHGLYHPRFTGSNDREVETISYLKKIREQHPHKPTVAVLFYRCHFLSGNTAFVDALLDEIEALDANAIGIFTESLREEQLHENVNALTYLLDETTGKAQADVLISTMAFAMGKVNPDGPTLGSWSTAAIEALNVPVLQAITSVDTRSSWEESARGLNPLDTAMNVAIPEFDGRIITVPISFKAPQDETNNVHYYEPLQDRVATVAKQAYRLGRLRHKPNRDKRVAFLLTNSSGKAQRIGDAVGLDTPASLIKVFEAMQAVGYNLGENLPTDGTKLIKDLIDRCSYDEIYLTEHQLANATAHVSSEVYQEMFEKLPIKQKDQMEKQWGKAPGIAYVHDDKIALAGLEFGNAFVALQPPRGYGMDPDKIYHTPDLPPPHNYYAIYSWLRDEWGADAIVHMGKHGTLEWLPGKGVGLSSGCYPDSFLNDLPLIYPFIINDPGEGTQSKRRAHACIIDHMTPPMTTADGYGELAQLMQLVDEYYQVEMLDPTKLPLIQRQIWELIQEVNLGHRNHEHEHEHEEWDGSLNKDGTPVALAKMDGKDFAHLMESMDGYLCELAGAQIRDGLHILGQVPEGDSMVDTLQALTRLPNLDIPSIRHAVSKIFGLDSTELLSNLGERLNNLPPMLVRLADRPLATAGDAIETIDELVKHILTLLDQHHFDIERVPHAIGQTFDGLADHAETFDLCEVLNFVCESLVPSLRGTTAEIKHMITALNGEFIPAGPSGSPTRGMAHLLPTGRNFYSVDPNALPSMAAWEVGKGLAKEVLARYLTESGVYPEHVAISVWGTAAMRTHGDDIAEIFAFLGVKPTWQKENHRVTGIELIPLSELGRPRIDVTIRISGFFRDAFPHLITLLDDAVNLAIDANEPLEQNFIRKHYLEDIVDKDTNESSARYRVFGCPPGAYGIGILDLIEAQNWKDESDFAKCYINWGGYAYSKGEPEGVEAKNEFTHRLTTVKVAIHNQDDREHDIFDSDDYFQFHGGMIATIKALSGKQPKGYFGDSSNPAKPKVRDIKEETMRVYRTRVVNPKWLESISRHGYKGASEMAATVDYLFGFDATADVVSDFMYEQIAQSYALDKSTQDFYEESNPWALAGVSERLLEAAQRGMWAEPNPETLEALRQTLLKADTMLEGRSERPS</sequence>
<dbReference type="PANTHER" id="PTHR44119">
    <property type="entry name" value="MAGNESIUM-CHELATASE SUBUNIT CHLH, CHLOROPLASTIC"/>
    <property type="match status" value="1"/>
</dbReference>
<dbReference type="KEGG" id="fcy:FRACYDRAFT_228557"/>
<organism evidence="2 3">
    <name type="scientific">Fragilariopsis cylindrus CCMP1102</name>
    <dbReference type="NCBI Taxonomy" id="635003"/>
    <lineage>
        <taxon>Eukaryota</taxon>
        <taxon>Sar</taxon>
        <taxon>Stramenopiles</taxon>
        <taxon>Ochrophyta</taxon>
        <taxon>Bacillariophyta</taxon>
        <taxon>Bacillariophyceae</taxon>
        <taxon>Bacillariophycidae</taxon>
        <taxon>Bacillariales</taxon>
        <taxon>Bacillariaceae</taxon>
        <taxon>Fragilariopsis</taxon>
    </lineage>
</organism>
<dbReference type="Proteomes" id="UP000095751">
    <property type="component" value="Unassembled WGS sequence"/>
</dbReference>
<dbReference type="EMBL" id="KV784373">
    <property type="protein sequence ID" value="OEU10228.1"/>
    <property type="molecule type" value="Genomic_DNA"/>
</dbReference>
<evidence type="ECO:0000313" key="3">
    <source>
        <dbReference type="Proteomes" id="UP000095751"/>
    </source>
</evidence>
<feature type="domain" description="CobN/magnesium chelatase" evidence="1">
    <location>
        <begin position="129"/>
        <end position="1274"/>
    </location>
</feature>
<dbReference type="InParanoid" id="A0A1E7EW22"/>
<dbReference type="PANTHER" id="PTHR44119:SF4">
    <property type="entry name" value="AEROBIC COBALTOCHELATASE SUBUNIT COBN"/>
    <property type="match status" value="1"/>
</dbReference>
<accession>A0A1E7EW22</accession>
<protein>
    <submittedName>
        <fullName evidence="2">Cobalamin biosynthesis protein</fullName>
    </submittedName>
</protein>
<dbReference type="CDD" id="cd10150">
    <property type="entry name" value="CobN_like"/>
    <property type="match status" value="1"/>
</dbReference>
<dbReference type="OrthoDB" id="10252009at2759"/>
<dbReference type="GO" id="GO:0051116">
    <property type="term" value="F:cobaltochelatase activity"/>
    <property type="evidence" value="ECO:0007669"/>
    <property type="project" value="InterPro"/>
</dbReference>
<dbReference type="InterPro" id="IPR011953">
    <property type="entry name" value="Cobalto_CobN"/>
</dbReference>
<keyword evidence="3" id="KW-1185">Reference proteome</keyword>
<dbReference type="NCBIfam" id="TIGR02257">
    <property type="entry name" value="cobalto_cobN"/>
    <property type="match status" value="1"/>
</dbReference>
<dbReference type="Pfam" id="PF02514">
    <property type="entry name" value="CobN-Mg_chel"/>
    <property type="match status" value="1"/>
</dbReference>
<reference evidence="2 3" key="1">
    <citation type="submission" date="2016-09" db="EMBL/GenBank/DDBJ databases">
        <title>Extensive genetic diversity and differential bi-allelic expression allows diatom success in the polar Southern Ocean.</title>
        <authorList>
            <consortium name="DOE Joint Genome Institute"/>
            <person name="Mock T."/>
            <person name="Otillar R.P."/>
            <person name="Strauss J."/>
            <person name="Dupont C."/>
            <person name="Frickenhaus S."/>
            <person name="Maumus F."/>
            <person name="Mcmullan M."/>
            <person name="Sanges R."/>
            <person name="Schmutz J."/>
            <person name="Toseland A."/>
            <person name="Valas R."/>
            <person name="Veluchamy A."/>
            <person name="Ward B.J."/>
            <person name="Allen A."/>
            <person name="Barry K."/>
            <person name="Falciatore A."/>
            <person name="Ferrante M."/>
            <person name="Fortunato A.E."/>
            <person name="Gloeckner G."/>
            <person name="Gruber A."/>
            <person name="Hipkin R."/>
            <person name="Janech M."/>
            <person name="Kroth P."/>
            <person name="Leese F."/>
            <person name="Lindquist E."/>
            <person name="Lyon B.R."/>
            <person name="Martin J."/>
            <person name="Mayer C."/>
            <person name="Parker M."/>
            <person name="Quesneville H."/>
            <person name="Raymond J."/>
            <person name="Uhlig C."/>
            <person name="Valentin K.U."/>
            <person name="Worden A.Z."/>
            <person name="Armbrust E.V."/>
            <person name="Bowler C."/>
            <person name="Green B."/>
            <person name="Moulton V."/>
            <person name="Van Oosterhout C."/>
            <person name="Grigoriev I."/>
        </authorList>
    </citation>
    <scope>NUCLEOTIDE SEQUENCE [LARGE SCALE GENOMIC DNA]</scope>
    <source>
        <strain evidence="2 3">CCMP1102</strain>
    </source>
</reference>
<proteinExistence type="predicted"/>
<name>A0A1E7EW22_9STRA</name>
<evidence type="ECO:0000259" key="1">
    <source>
        <dbReference type="Pfam" id="PF02514"/>
    </source>
</evidence>
<evidence type="ECO:0000313" key="2">
    <source>
        <dbReference type="EMBL" id="OEU10228.1"/>
    </source>
</evidence>